<dbReference type="GO" id="GO:0000166">
    <property type="term" value="F:nucleotide binding"/>
    <property type="evidence" value="ECO:0007669"/>
    <property type="project" value="UniProtKB-KW"/>
</dbReference>
<keyword evidence="9" id="KW-1185">Reference proteome</keyword>
<dbReference type="PANTHER" id="PTHR19338">
    <property type="entry name" value="TRANSLOCASE OF INNER MITOCHONDRIAL MEMBRANE 13 HOMOLOG"/>
    <property type="match status" value="1"/>
</dbReference>
<evidence type="ECO:0000256" key="4">
    <source>
        <dbReference type="ARBA" id="ARBA00022741"/>
    </source>
</evidence>
<dbReference type="PANTHER" id="PTHR19338:SF40">
    <property type="entry name" value="OS06G0314450 PROTEIN"/>
    <property type="match status" value="1"/>
</dbReference>
<dbReference type="AlphaFoldDB" id="A0A811PRC6"/>
<feature type="compositionally biased region" description="Low complexity" evidence="6">
    <location>
        <begin position="149"/>
        <end position="171"/>
    </location>
</feature>
<dbReference type="Gene3D" id="1.20.5.4130">
    <property type="match status" value="1"/>
</dbReference>
<keyword evidence="2" id="KW-0433">Leucine-rich repeat</keyword>
<evidence type="ECO:0000256" key="6">
    <source>
        <dbReference type="SAM" id="MobiDB-lite"/>
    </source>
</evidence>
<gene>
    <name evidence="8" type="ORF">NCGR_LOCUS30698</name>
</gene>
<reference evidence="8" key="1">
    <citation type="submission" date="2020-10" db="EMBL/GenBank/DDBJ databases">
        <authorList>
            <person name="Han B."/>
            <person name="Lu T."/>
            <person name="Zhao Q."/>
            <person name="Huang X."/>
            <person name="Zhao Y."/>
        </authorList>
    </citation>
    <scope>NUCLEOTIDE SEQUENCE</scope>
</reference>
<evidence type="ECO:0000256" key="5">
    <source>
        <dbReference type="ARBA" id="ARBA00022821"/>
    </source>
</evidence>
<dbReference type="GO" id="GO:0006952">
    <property type="term" value="P:defense response"/>
    <property type="evidence" value="ECO:0007669"/>
    <property type="project" value="UniProtKB-KW"/>
</dbReference>
<dbReference type="Proteomes" id="UP000604825">
    <property type="component" value="Unassembled WGS sequence"/>
</dbReference>
<dbReference type="InterPro" id="IPR041118">
    <property type="entry name" value="Rx_N"/>
</dbReference>
<feature type="domain" description="Disease resistance N-terminal" evidence="7">
    <location>
        <begin position="9"/>
        <end position="75"/>
    </location>
</feature>
<keyword evidence="5" id="KW-0611">Plant defense</keyword>
<proteinExistence type="inferred from homology"/>
<keyword evidence="4" id="KW-0547">Nucleotide-binding</keyword>
<dbReference type="Pfam" id="PF18052">
    <property type="entry name" value="Rx_N"/>
    <property type="match status" value="1"/>
</dbReference>
<comment type="similarity">
    <text evidence="1">Belongs to the disease resistance NB-LRR family.</text>
</comment>
<name>A0A811PRC6_9POAL</name>
<sequence>MTELAAGAVSSLLVVVRNEALLLGGIRDDVQFIKEEMESMKSFLAHLARSTPPGREHDEQVRTWMNQVRLLAQDCHKLHRPLPVQREPRHPPCQGQAPALPLVGLLVPAQAALAAVQLRQLKDRAHDVGERRLRYGVEVPVKPGSGQSPPTAGRLAAATASSSARTTAPGGYAAAGVDNEEEEDEEDGDDDQLVGATATGGHSGRRAFIHPHTLDDYVKAKLWEWGGKIPQDAGKSLSMVIMAPYIYQDLLALVQEIWVSKGMGYQRMVLVDIPAVHHDLMPLRAKEVLFYIQRELKQAKPQPQEQGPDEGEGEREMRALSLLKIEENIKEMKVYEKLDKIKSDIQGRLLGSGDGLPKGDKVLCEHDHLDIDVLLQLLLHAAVAASQQDQGKNKNIPIPRRSSRSLR</sequence>
<dbReference type="InterPro" id="IPR038005">
    <property type="entry name" value="RX-like_CC"/>
</dbReference>
<feature type="region of interest" description="Disordered" evidence="6">
    <location>
        <begin position="139"/>
        <end position="206"/>
    </location>
</feature>
<comment type="caution">
    <text evidence="8">The sequence shown here is derived from an EMBL/GenBank/DDBJ whole genome shotgun (WGS) entry which is preliminary data.</text>
</comment>
<evidence type="ECO:0000256" key="1">
    <source>
        <dbReference type="ARBA" id="ARBA00008894"/>
    </source>
</evidence>
<evidence type="ECO:0000256" key="2">
    <source>
        <dbReference type="ARBA" id="ARBA00022614"/>
    </source>
</evidence>
<keyword evidence="3" id="KW-0677">Repeat</keyword>
<feature type="region of interest" description="Disordered" evidence="6">
    <location>
        <begin position="386"/>
        <end position="407"/>
    </location>
</feature>
<evidence type="ECO:0000313" key="8">
    <source>
        <dbReference type="EMBL" id="CAD6246438.1"/>
    </source>
</evidence>
<evidence type="ECO:0000259" key="7">
    <source>
        <dbReference type="Pfam" id="PF18052"/>
    </source>
</evidence>
<organism evidence="8 9">
    <name type="scientific">Miscanthus lutarioriparius</name>
    <dbReference type="NCBI Taxonomy" id="422564"/>
    <lineage>
        <taxon>Eukaryota</taxon>
        <taxon>Viridiplantae</taxon>
        <taxon>Streptophyta</taxon>
        <taxon>Embryophyta</taxon>
        <taxon>Tracheophyta</taxon>
        <taxon>Spermatophyta</taxon>
        <taxon>Magnoliopsida</taxon>
        <taxon>Liliopsida</taxon>
        <taxon>Poales</taxon>
        <taxon>Poaceae</taxon>
        <taxon>PACMAD clade</taxon>
        <taxon>Panicoideae</taxon>
        <taxon>Andropogonodae</taxon>
        <taxon>Andropogoneae</taxon>
        <taxon>Saccharinae</taxon>
        <taxon>Miscanthus</taxon>
    </lineage>
</organism>
<accession>A0A811PRC6</accession>
<dbReference type="CDD" id="cd14798">
    <property type="entry name" value="RX-CC_like"/>
    <property type="match status" value="1"/>
</dbReference>
<dbReference type="OrthoDB" id="687885at2759"/>
<protein>
    <recommendedName>
        <fullName evidence="7">Disease resistance N-terminal domain-containing protein</fullName>
    </recommendedName>
</protein>
<evidence type="ECO:0000313" key="9">
    <source>
        <dbReference type="Proteomes" id="UP000604825"/>
    </source>
</evidence>
<evidence type="ECO:0000256" key="3">
    <source>
        <dbReference type="ARBA" id="ARBA00022737"/>
    </source>
</evidence>
<dbReference type="EMBL" id="CAJGYO010000007">
    <property type="protein sequence ID" value="CAD6246438.1"/>
    <property type="molecule type" value="Genomic_DNA"/>
</dbReference>
<feature type="compositionally biased region" description="Acidic residues" evidence="6">
    <location>
        <begin position="178"/>
        <end position="192"/>
    </location>
</feature>